<dbReference type="AlphaFoldDB" id="A0A229NTT0"/>
<evidence type="ECO:0000313" key="3">
    <source>
        <dbReference type="Proteomes" id="UP000215145"/>
    </source>
</evidence>
<organism evidence="2 3">
    <name type="scientific">Paenibacillus herberti</name>
    <dbReference type="NCBI Taxonomy" id="1619309"/>
    <lineage>
        <taxon>Bacteria</taxon>
        <taxon>Bacillati</taxon>
        <taxon>Bacillota</taxon>
        <taxon>Bacilli</taxon>
        <taxon>Bacillales</taxon>
        <taxon>Paenibacillaceae</taxon>
        <taxon>Paenibacillus</taxon>
    </lineage>
</organism>
<accession>A0A229NTT0</accession>
<dbReference type="OrthoDB" id="2679169at2"/>
<sequence length="142" mass="15041">MDALGYDLDTWKVFFEENWLVLAAGLVVLLLVIGIVKTVAKWALAAVIVVGLVLYSGYNLQDLRDLGGKVRDQAVTAMAGEAAGAMYKDNGDGTYTVSTRNLELTGTKGEDKVSVSFKGAPLGTWSIDGTIRALIDGAKQGS</sequence>
<dbReference type="RefSeq" id="WP_089526767.1">
    <property type="nucleotide sequence ID" value="NZ_NMUQ01000004.1"/>
</dbReference>
<keyword evidence="1" id="KW-0812">Transmembrane</keyword>
<name>A0A229NTT0_9BACL</name>
<keyword evidence="3" id="KW-1185">Reference proteome</keyword>
<keyword evidence="1" id="KW-0472">Membrane</keyword>
<proteinExistence type="predicted"/>
<keyword evidence="1" id="KW-1133">Transmembrane helix</keyword>
<evidence type="ECO:0000256" key="1">
    <source>
        <dbReference type="SAM" id="Phobius"/>
    </source>
</evidence>
<dbReference type="EMBL" id="NMUQ01000004">
    <property type="protein sequence ID" value="OXM13089.1"/>
    <property type="molecule type" value="Genomic_DNA"/>
</dbReference>
<reference evidence="2 3" key="1">
    <citation type="submission" date="2017-07" db="EMBL/GenBank/DDBJ databases">
        <title>Paenibacillus herberti R33 genome sequencing and assembly.</title>
        <authorList>
            <person name="Su W."/>
        </authorList>
    </citation>
    <scope>NUCLEOTIDE SEQUENCE [LARGE SCALE GENOMIC DNA]</scope>
    <source>
        <strain evidence="2 3">R33</strain>
    </source>
</reference>
<comment type="caution">
    <text evidence="2">The sequence shown here is derived from an EMBL/GenBank/DDBJ whole genome shotgun (WGS) entry which is preliminary data.</text>
</comment>
<evidence type="ECO:0000313" key="2">
    <source>
        <dbReference type="EMBL" id="OXM13089.1"/>
    </source>
</evidence>
<dbReference type="Proteomes" id="UP000215145">
    <property type="component" value="Unassembled WGS sequence"/>
</dbReference>
<feature type="transmembrane region" description="Helical" evidence="1">
    <location>
        <begin position="19"/>
        <end position="36"/>
    </location>
</feature>
<protein>
    <submittedName>
        <fullName evidence="2">Uncharacterized protein</fullName>
    </submittedName>
</protein>
<feature type="transmembrane region" description="Helical" evidence="1">
    <location>
        <begin position="42"/>
        <end position="60"/>
    </location>
</feature>
<gene>
    <name evidence="2" type="ORF">CGZ75_23225</name>
</gene>